<evidence type="ECO:0000256" key="3">
    <source>
        <dbReference type="PROSITE-ProRule" id="PRU00023"/>
    </source>
</evidence>
<dbReference type="Gene3D" id="1.25.40.20">
    <property type="entry name" value="Ankyrin repeat-containing domain"/>
    <property type="match status" value="1"/>
</dbReference>
<evidence type="ECO:0000256" key="2">
    <source>
        <dbReference type="ARBA" id="ARBA00023043"/>
    </source>
</evidence>
<dbReference type="PROSITE" id="PS50088">
    <property type="entry name" value="ANK_REPEAT"/>
    <property type="match status" value="2"/>
</dbReference>
<feature type="compositionally biased region" description="Acidic residues" evidence="4">
    <location>
        <begin position="85"/>
        <end position="95"/>
    </location>
</feature>
<keyword evidence="1" id="KW-0677">Repeat</keyword>
<keyword evidence="2 3" id="KW-0040">ANK repeat</keyword>
<dbReference type="InterPro" id="IPR036770">
    <property type="entry name" value="Ankyrin_rpt-contain_sf"/>
</dbReference>
<sequence length="255" mass="27703">MAKDPRAVDDDNHDEQGASPKELLFAACRTNNSDLLNEVLQSFHSPDPDSTPADTTPSSKPTDETTTTITKPLETPPNPPTTEGKEEEEEDDEIAETPLSKFLNHSRDSLGRMALHVAAKYGNPDILDTLLDQEGLEVDPESLMEGDTPLHVAAQYTSEDADVGGYMIHLLVDAGADPRLKNKGQQKPLDLVDPSCQEVRAYLQEAEAEMEREAAREAAQRAFEIDLARQAKQHGGDTVIDDLDEAGSGPASDSE</sequence>
<evidence type="ECO:0000256" key="1">
    <source>
        <dbReference type="ARBA" id="ARBA00022737"/>
    </source>
</evidence>
<dbReference type="GO" id="GO:0005634">
    <property type="term" value="C:nucleus"/>
    <property type="evidence" value="ECO:0007669"/>
    <property type="project" value="TreeGrafter"/>
</dbReference>
<dbReference type="InterPro" id="IPR002110">
    <property type="entry name" value="Ankyrin_rpt"/>
</dbReference>
<evidence type="ECO:0000313" key="6">
    <source>
        <dbReference type="Proteomes" id="UP001373714"/>
    </source>
</evidence>
<feature type="region of interest" description="Disordered" evidence="4">
    <location>
        <begin position="230"/>
        <end position="255"/>
    </location>
</feature>
<dbReference type="GO" id="GO:0000976">
    <property type="term" value="F:transcription cis-regulatory region binding"/>
    <property type="evidence" value="ECO:0007669"/>
    <property type="project" value="TreeGrafter"/>
</dbReference>
<dbReference type="InterPro" id="IPR050663">
    <property type="entry name" value="Ankyrin-SOCS_Box"/>
</dbReference>
<keyword evidence="6" id="KW-1185">Reference proteome</keyword>
<feature type="repeat" description="ANK" evidence="3">
    <location>
        <begin position="110"/>
        <end position="132"/>
    </location>
</feature>
<dbReference type="PRINTS" id="PR01415">
    <property type="entry name" value="ANKYRIN"/>
</dbReference>
<dbReference type="PROSITE" id="PS50297">
    <property type="entry name" value="ANK_REP_REGION"/>
    <property type="match status" value="2"/>
</dbReference>
<dbReference type="Pfam" id="PF12796">
    <property type="entry name" value="Ank_2"/>
    <property type="match status" value="1"/>
</dbReference>
<feature type="region of interest" description="Disordered" evidence="4">
    <location>
        <begin position="1"/>
        <end position="23"/>
    </location>
</feature>
<name>A0AAV9VFV7_9PEZI</name>
<proteinExistence type="predicted"/>
<organism evidence="5 6">
    <name type="scientific">Orbilia blumenaviensis</name>
    <dbReference type="NCBI Taxonomy" id="1796055"/>
    <lineage>
        <taxon>Eukaryota</taxon>
        <taxon>Fungi</taxon>
        <taxon>Dikarya</taxon>
        <taxon>Ascomycota</taxon>
        <taxon>Pezizomycotina</taxon>
        <taxon>Orbiliomycetes</taxon>
        <taxon>Orbiliales</taxon>
        <taxon>Orbiliaceae</taxon>
        <taxon>Orbilia</taxon>
    </lineage>
</organism>
<feature type="compositionally biased region" description="Low complexity" evidence="4">
    <location>
        <begin position="48"/>
        <end position="73"/>
    </location>
</feature>
<comment type="caution">
    <text evidence="5">The sequence shown here is derived from an EMBL/GenBank/DDBJ whole genome shotgun (WGS) entry which is preliminary data.</text>
</comment>
<evidence type="ECO:0000313" key="5">
    <source>
        <dbReference type="EMBL" id="KAK6360852.1"/>
    </source>
</evidence>
<dbReference type="PANTHER" id="PTHR24193:SF121">
    <property type="entry name" value="ADA2A-CONTAINING COMPLEX COMPONENT 3, ISOFORM D"/>
    <property type="match status" value="1"/>
</dbReference>
<evidence type="ECO:0000256" key="4">
    <source>
        <dbReference type="SAM" id="MobiDB-lite"/>
    </source>
</evidence>
<dbReference type="SUPFAM" id="SSF48403">
    <property type="entry name" value="Ankyrin repeat"/>
    <property type="match status" value="1"/>
</dbReference>
<protein>
    <recommendedName>
        <fullName evidence="7">Ankyrin</fullName>
    </recommendedName>
</protein>
<dbReference type="SMART" id="SM00248">
    <property type="entry name" value="ANK"/>
    <property type="match status" value="2"/>
</dbReference>
<dbReference type="Proteomes" id="UP001373714">
    <property type="component" value="Unassembled WGS sequence"/>
</dbReference>
<accession>A0AAV9VFV7</accession>
<feature type="repeat" description="ANK" evidence="3">
    <location>
        <begin position="145"/>
        <end position="183"/>
    </location>
</feature>
<dbReference type="AlphaFoldDB" id="A0AAV9VFV7"/>
<reference evidence="5 6" key="1">
    <citation type="submission" date="2019-10" db="EMBL/GenBank/DDBJ databases">
        <authorList>
            <person name="Palmer J.M."/>
        </authorList>
    </citation>
    <scope>NUCLEOTIDE SEQUENCE [LARGE SCALE GENOMIC DNA]</scope>
    <source>
        <strain evidence="5 6">TWF730</strain>
    </source>
</reference>
<dbReference type="EMBL" id="JAVHNS010000003">
    <property type="protein sequence ID" value="KAK6360852.1"/>
    <property type="molecule type" value="Genomic_DNA"/>
</dbReference>
<feature type="compositionally biased region" description="Basic and acidic residues" evidence="4">
    <location>
        <begin position="1"/>
        <end position="16"/>
    </location>
</feature>
<evidence type="ECO:0008006" key="7">
    <source>
        <dbReference type="Google" id="ProtNLM"/>
    </source>
</evidence>
<dbReference type="GO" id="GO:0045944">
    <property type="term" value="P:positive regulation of transcription by RNA polymerase II"/>
    <property type="evidence" value="ECO:0007669"/>
    <property type="project" value="TreeGrafter"/>
</dbReference>
<dbReference type="PANTHER" id="PTHR24193">
    <property type="entry name" value="ANKYRIN REPEAT PROTEIN"/>
    <property type="match status" value="1"/>
</dbReference>
<gene>
    <name evidence="5" type="ORF">TWF730_006968</name>
</gene>
<feature type="region of interest" description="Disordered" evidence="4">
    <location>
        <begin position="39"/>
        <end position="103"/>
    </location>
</feature>